<dbReference type="Proteomes" id="UP000309170">
    <property type="component" value="Unassembled WGS sequence"/>
</dbReference>
<dbReference type="AlphaFoldDB" id="A0A9X8ZF77"/>
<accession>A0A9X8ZF77</accession>
<dbReference type="Gene3D" id="3.40.50.2000">
    <property type="entry name" value="Glycogen Phosphorylase B"/>
    <property type="match status" value="2"/>
</dbReference>
<dbReference type="GO" id="GO:0016757">
    <property type="term" value="F:glycosyltransferase activity"/>
    <property type="evidence" value="ECO:0007669"/>
    <property type="project" value="UniProtKB-KW"/>
</dbReference>
<dbReference type="InterPro" id="IPR001296">
    <property type="entry name" value="Glyco_trans_1"/>
</dbReference>
<gene>
    <name evidence="4" type="ORF">FC678_17865</name>
</gene>
<keyword evidence="1" id="KW-0328">Glycosyltransferase</keyword>
<dbReference type="EMBL" id="SZNT01000288">
    <property type="protein sequence ID" value="TKH09265.1"/>
    <property type="molecule type" value="Genomic_DNA"/>
</dbReference>
<organism evidence="4 5">
    <name type="scientific">Peribacillus simplex</name>
    <dbReference type="NCBI Taxonomy" id="1478"/>
    <lineage>
        <taxon>Bacteria</taxon>
        <taxon>Bacillati</taxon>
        <taxon>Bacillota</taxon>
        <taxon>Bacilli</taxon>
        <taxon>Bacillales</taxon>
        <taxon>Bacillaceae</taxon>
        <taxon>Peribacillus</taxon>
    </lineage>
</organism>
<evidence type="ECO:0000313" key="5">
    <source>
        <dbReference type="Proteomes" id="UP000309170"/>
    </source>
</evidence>
<protein>
    <submittedName>
        <fullName evidence="4">Glycosyltransferase family 4 protein</fullName>
    </submittedName>
</protein>
<reference evidence="4 5" key="1">
    <citation type="journal article" date="2019" name="Environ. Microbiol.">
        <title>An active ?-lactamase is a part of an orchestrated cell wall stress resistance network of Bacillus subtilis and related rhizosphere species.</title>
        <authorList>
            <person name="Bucher T."/>
            <person name="Keren-Paz A."/>
            <person name="Hausser J."/>
            <person name="Olender T."/>
            <person name="Cytryn E."/>
            <person name="Kolodkin-Gal I."/>
        </authorList>
    </citation>
    <scope>NUCLEOTIDE SEQUENCE [LARGE SCALE GENOMIC DNA]</scope>
    <source>
        <strain evidence="4 5">I4</strain>
    </source>
</reference>
<evidence type="ECO:0000256" key="2">
    <source>
        <dbReference type="ARBA" id="ARBA00022679"/>
    </source>
</evidence>
<comment type="caution">
    <text evidence="4">The sequence shown here is derived from an EMBL/GenBank/DDBJ whole genome shotgun (WGS) entry which is preliminary data.</text>
</comment>
<name>A0A9X8ZF77_9BACI</name>
<evidence type="ECO:0000256" key="1">
    <source>
        <dbReference type="ARBA" id="ARBA00022676"/>
    </source>
</evidence>
<sequence length="373" mass="43201">MKLFYNISSVHPWNDTRIYFRQAFSFGETGMYKVKHIAIESNLFPDHIPANIEVELLPKKSRKGRMLNWTALYRKIKKDKPEVIQFHDPELLILMSIIRRIPRYHPVIVYDMHENVPKVLRRKKIPGIALSMYRHLEKRLLRACSGVVFAEMTYKEDYQFLTCPTTDVYNYPKIPEMKENKGKEDVFTFIYLGSISDIRGGETMLILAKRLVELKKVFHMKIIGTGREGYIEKLKTFILDNGLEDYISLEGVMAFDKAFESIRKAHAGMAFLVPDPNFMGGKTTKCFEYMAAGIPFMVSDFLIQDVLDKWRCGVSADVGNMDDMVQKAVYLLESPAMAANMGERGKAAYRQEYNWENEEEKLLSLFDELNSCS</sequence>
<keyword evidence="2" id="KW-0808">Transferase</keyword>
<proteinExistence type="predicted"/>
<evidence type="ECO:0000259" key="3">
    <source>
        <dbReference type="Pfam" id="PF00534"/>
    </source>
</evidence>
<evidence type="ECO:0000313" key="4">
    <source>
        <dbReference type="EMBL" id="TKH09265.1"/>
    </source>
</evidence>
<dbReference type="SUPFAM" id="SSF53756">
    <property type="entry name" value="UDP-Glycosyltransferase/glycogen phosphorylase"/>
    <property type="match status" value="1"/>
</dbReference>
<feature type="domain" description="Glycosyl transferase family 1" evidence="3">
    <location>
        <begin position="177"/>
        <end position="346"/>
    </location>
</feature>
<dbReference type="PANTHER" id="PTHR12526:SF629">
    <property type="entry name" value="TEICHURONIC ACID BIOSYNTHESIS GLYCOSYLTRANSFERASE TUAH-RELATED"/>
    <property type="match status" value="1"/>
</dbReference>
<dbReference type="PANTHER" id="PTHR12526">
    <property type="entry name" value="GLYCOSYLTRANSFERASE"/>
    <property type="match status" value="1"/>
</dbReference>
<dbReference type="Pfam" id="PF00534">
    <property type="entry name" value="Glycos_transf_1"/>
    <property type="match status" value="1"/>
</dbReference>